<sequence>MMIHFEPEMFDPQIVHAVACFKLDSFKFFPLDSKSRNIYFYKKYIEYLIKIGRFKDTEKYIKEILIDHEMHDLKKIEKNGYLAGSKLIHLLSMENLGQQPILEKAKYAYQEWNMSADRSSLKHLKTKGSSRSIENTWNTYKSVSHLWAIDIFLLENEVSIEESQLSDLPGKSVMELNQDSRYYLAYVKAMEKKLDTLGLKNFDFIRLPEFPIGLTLTIKHTVSADQVKKIFSNYTHISSKKQ</sequence>
<reference evidence="2" key="1">
    <citation type="submission" date="2016-10" db="EMBL/GenBank/DDBJ databases">
        <authorList>
            <person name="Varghese N."/>
            <person name="Submissions S."/>
        </authorList>
    </citation>
    <scope>NUCLEOTIDE SEQUENCE [LARGE SCALE GENOMIC DNA]</scope>
    <source>
        <strain evidence="2">ANC 5109</strain>
    </source>
</reference>
<dbReference type="STRING" id="595670.SAMN05421643_1573"/>
<accession>A0A1H3NPR9</accession>
<dbReference type="Proteomes" id="UP000199035">
    <property type="component" value="Unassembled WGS sequence"/>
</dbReference>
<evidence type="ECO:0000313" key="1">
    <source>
        <dbReference type="EMBL" id="SDY90892.1"/>
    </source>
</evidence>
<dbReference type="RefSeq" id="WP_092693028.1">
    <property type="nucleotide sequence ID" value="NZ_FNPK01000057.1"/>
</dbReference>
<evidence type="ECO:0000313" key="2">
    <source>
        <dbReference type="Proteomes" id="UP000199035"/>
    </source>
</evidence>
<name>A0A1H3NPR9_9GAMM</name>
<dbReference type="EMBL" id="FNPK01000057">
    <property type="protein sequence ID" value="SDY90892.1"/>
    <property type="molecule type" value="Genomic_DNA"/>
</dbReference>
<organism evidence="1 2">
    <name type="scientific">Acinetobacter kyonggiensis</name>
    <dbReference type="NCBI Taxonomy" id="595670"/>
    <lineage>
        <taxon>Bacteria</taxon>
        <taxon>Pseudomonadati</taxon>
        <taxon>Pseudomonadota</taxon>
        <taxon>Gammaproteobacteria</taxon>
        <taxon>Moraxellales</taxon>
        <taxon>Moraxellaceae</taxon>
        <taxon>Acinetobacter</taxon>
    </lineage>
</organism>
<gene>
    <name evidence="1" type="ORF">SAMN05421643_1573</name>
</gene>
<protein>
    <submittedName>
        <fullName evidence="1">Uncharacterized protein</fullName>
    </submittedName>
</protein>
<keyword evidence="2" id="KW-1185">Reference proteome</keyword>
<dbReference type="AlphaFoldDB" id="A0A1H3NPR9"/>
<proteinExistence type="predicted"/>